<dbReference type="InterPro" id="IPR050793">
    <property type="entry name" value="CMP-NeuNAc_synthase"/>
</dbReference>
<evidence type="ECO:0000313" key="8">
    <source>
        <dbReference type="EMBL" id="MBC9812630.1"/>
    </source>
</evidence>
<dbReference type="Gene3D" id="3.40.50.1000">
    <property type="entry name" value="HAD superfamily/HAD-like"/>
    <property type="match status" value="1"/>
</dbReference>
<dbReference type="InterPro" id="IPR010023">
    <property type="entry name" value="KdsC_fam"/>
</dbReference>
<feature type="binding site" evidence="7">
    <location>
        <position position="17"/>
    </location>
    <ligand>
        <name>Mg(2+)</name>
        <dbReference type="ChEBI" id="CHEBI:18420"/>
    </ligand>
</feature>
<comment type="similarity">
    <text evidence="2">Belongs to the KdsC family.</text>
</comment>
<dbReference type="GO" id="GO:0046872">
    <property type="term" value="F:metal ion binding"/>
    <property type="evidence" value="ECO:0007669"/>
    <property type="project" value="UniProtKB-KW"/>
</dbReference>
<sequence length="172" mass="19825">MMTYKERLNYITTFIFDIDGVLTNGDVTIHKDEIVRTLNSRDGFAMQLAAKMGFNVFIISGGSSEPVKERLLHLGVKEVFLRASNKVTVYNELTERYGLRNEEILYMGDDLPDYKVMQLVGCATCPQDAAIEIKEISHYQSPFYGGRFAVRDIIEQTLRVQEKWLTEHAFEW</sequence>
<protein>
    <submittedName>
        <fullName evidence="8">HAD hydrolase family protein</fullName>
    </submittedName>
</protein>
<name>A0A8J6PKR1_9FLAO</name>
<dbReference type="PANTHER" id="PTHR21485">
    <property type="entry name" value="HAD SUPERFAMILY MEMBERS CMAS AND KDSC"/>
    <property type="match status" value="1"/>
</dbReference>
<dbReference type="SUPFAM" id="SSF56784">
    <property type="entry name" value="HAD-like"/>
    <property type="match status" value="1"/>
</dbReference>
<keyword evidence="5 8" id="KW-0378">Hydrolase</keyword>
<dbReference type="SFLD" id="SFLDG01136">
    <property type="entry name" value="C1.6:_Phosphoserine_Phosphatas"/>
    <property type="match status" value="1"/>
</dbReference>
<evidence type="ECO:0000256" key="5">
    <source>
        <dbReference type="ARBA" id="ARBA00022801"/>
    </source>
</evidence>
<evidence type="ECO:0000256" key="6">
    <source>
        <dbReference type="ARBA" id="ARBA00022842"/>
    </source>
</evidence>
<comment type="cofactor">
    <cofactor evidence="1 7">
        <name>Mg(2+)</name>
        <dbReference type="ChEBI" id="CHEBI:18420"/>
    </cofactor>
</comment>
<evidence type="ECO:0000313" key="9">
    <source>
        <dbReference type="Proteomes" id="UP000652681"/>
    </source>
</evidence>
<gene>
    <name evidence="8" type="ORF">H9Y05_09120</name>
</gene>
<evidence type="ECO:0000256" key="4">
    <source>
        <dbReference type="ARBA" id="ARBA00022723"/>
    </source>
</evidence>
<keyword evidence="6 7" id="KW-0460">Magnesium</keyword>
<dbReference type="Proteomes" id="UP000652681">
    <property type="component" value="Unassembled WGS sequence"/>
</dbReference>
<evidence type="ECO:0000256" key="1">
    <source>
        <dbReference type="ARBA" id="ARBA00001946"/>
    </source>
</evidence>
<dbReference type="NCBIfam" id="TIGR01670">
    <property type="entry name" value="KdsC-phosphatas"/>
    <property type="match status" value="1"/>
</dbReference>
<comment type="caution">
    <text evidence="8">The sequence shown here is derived from an EMBL/GenBank/DDBJ whole genome shotgun (WGS) entry which is preliminary data.</text>
</comment>
<feature type="binding site" evidence="7">
    <location>
        <position position="109"/>
    </location>
    <ligand>
        <name>Mg(2+)</name>
        <dbReference type="ChEBI" id="CHEBI:18420"/>
    </ligand>
</feature>
<accession>A0A8J6PKR1</accession>
<dbReference type="SFLD" id="SFLDG01138">
    <property type="entry name" value="C1.6.2:_Deoxy-d-mannose-octulo"/>
    <property type="match status" value="1"/>
</dbReference>
<dbReference type="GO" id="GO:0008781">
    <property type="term" value="F:N-acylneuraminate cytidylyltransferase activity"/>
    <property type="evidence" value="ECO:0007669"/>
    <property type="project" value="TreeGrafter"/>
</dbReference>
<reference evidence="8" key="1">
    <citation type="submission" date="2020-09" db="EMBL/GenBank/DDBJ databases">
        <title>Taishania pollutisoli gen. nov., sp. nov., Isolated from Tetrabromobisphenol A-Contaminated Soil.</title>
        <authorList>
            <person name="Chen Q."/>
        </authorList>
    </citation>
    <scope>NUCLEOTIDE SEQUENCE</scope>
    <source>
        <strain evidence="8">CZZ-1</strain>
    </source>
</reference>
<dbReference type="AlphaFoldDB" id="A0A8J6PKR1"/>
<evidence type="ECO:0000256" key="3">
    <source>
        <dbReference type="ARBA" id="ARBA00011881"/>
    </source>
</evidence>
<organism evidence="8 9">
    <name type="scientific">Taishania pollutisoli</name>
    <dbReference type="NCBI Taxonomy" id="2766479"/>
    <lineage>
        <taxon>Bacteria</taxon>
        <taxon>Pseudomonadati</taxon>
        <taxon>Bacteroidota</taxon>
        <taxon>Flavobacteriia</taxon>
        <taxon>Flavobacteriales</taxon>
        <taxon>Crocinitomicaceae</taxon>
        <taxon>Taishania</taxon>
    </lineage>
</organism>
<dbReference type="PANTHER" id="PTHR21485:SF3">
    <property type="entry name" value="N-ACYLNEURAMINATE CYTIDYLYLTRANSFERASE"/>
    <property type="match status" value="1"/>
</dbReference>
<keyword evidence="4 7" id="KW-0479">Metal-binding</keyword>
<keyword evidence="9" id="KW-1185">Reference proteome</keyword>
<dbReference type="SFLD" id="SFLDS00003">
    <property type="entry name" value="Haloacid_Dehalogenase"/>
    <property type="match status" value="1"/>
</dbReference>
<proteinExistence type="inferred from homology"/>
<dbReference type="GO" id="GO:0016788">
    <property type="term" value="F:hydrolase activity, acting on ester bonds"/>
    <property type="evidence" value="ECO:0007669"/>
    <property type="project" value="InterPro"/>
</dbReference>
<dbReference type="Pfam" id="PF00702">
    <property type="entry name" value="Hydrolase"/>
    <property type="match status" value="1"/>
</dbReference>
<evidence type="ECO:0000256" key="7">
    <source>
        <dbReference type="PIRSR" id="PIRSR006118-2"/>
    </source>
</evidence>
<dbReference type="InterPro" id="IPR023214">
    <property type="entry name" value="HAD_sf"/>
</dbReference>
<dbReference type="EMBL" id="JACVEL010000005">
    <property type="protein sequence ID" value="MBC9812630.1"/>
    <property type="molecule type" value="Genomic_DNA"/>
</dbReference>
<dbReference type="RefSeq" id="WP_216714098.1">
    <property type="nucleotide sequence ID" value="NZ_JACVEL010000005.1"/>
</dbReference>
<feature type="binding site" evidence="7">
    <location>
        <position position="19"/>
    </location>
    <ligand>
        <name>substrate</name>
    </ligand>
</feature>
<evidence type="ECO:0000256" key="2">
    <source>
        <dbReference type="ARBA" id="ARBA00005893"/>
    </source>
</evidence>
<dbReference type="PIRSF" id="PIRSF006118">
    <property type="entry name" value="KDO8-P_Ptase"/>
    <property type="match status" value="1"/>
</dbReference>
<dbReference type="InterPro" id="IPR036412">
    <property type="entry name" value="HAD-like_sf"/>
</dbReference>
<comment type="subunit">
    <text evidence="3">Homotetramer.</text>
</comment>